<name>A0A2Z5TXZ5_9STRE</name>
<organism evidence="3 4">
    <name type="scientific">Streptococcus ruminantium</name>
    <dbReference type="NCBI Taxonomy" id="1917441"/>
    <lineage>
        <taxon>Bacteria</taxon>
        <taxon>Bacillati</taxon>
        <taxon>Bacillota</taxon>
        <taxon>Bacilli</taxon>
        <taxon>Lactobacillales</taxon>
        <taxon>Streptococcaceae</taxon>
        <taxon>Streptococcus</taxon>
    </lineage>
</organism>
<evidence type="ECO:0000313" key="4">
    <source>
        <dbReference type="Proteomes" id="UP000269331"/>
    </source>
</evidence>
<protein>
    <submittedName>
        <fullName evidence="3">Uncharacterized protein</fullName>
    </submittedName>
</protein>
<proteinExistence type="predicted"/>
<accession>A0A2Z5TXZ5</accession>
<evidence type="ECO:0000313" key="3">
    <source>
        <dbReference type="EMBL" id="BBA93272.1"/>
    </source>
</evidence>
<feature type="transmembrane region" description="Helical" evidence="2">
    <location>
        <begin position="33"/>
        <end position="49"/>
    </location>
</feature>
<evidence type="ECO:0000256" key="2">
    <source>
        <dbReference type="SAM" id="Phobius"/>
    </source>
</evidence>
<dbReference type="AlphaFoldDB" id="A0A2Z5TXZ5"/>
<reference evidence="3 4" key="1">
    <citation type="journal article" date="2018" name="Genome Biol. Evol.">
        <title>Complete Genome Sequence of Streptococcus ruminantium sp. nov. GUT-187T (=DSM 104980T =JCM 31869T), the Type Strain of S. ruminantium, and Comparison with Genome Sequences of Streptococcus suis Strains.</title>
        <authorList>
            <person name="Tohya M."/>
            <person name="Sekizaki T."/>
            <person name="Miyoshi-Akiyama T."/>
        </authorList>
    </citation>
    <scope>NUCLEOTIDE SEQUENCE [LARGE SCALE GENOMIC DNA]</scope>
    <source>
        <strain evidence="3 4">GUT187T</strain>
    </source>
</reference>
<dbReference type="Proteomes" id="UP000269331">
    <property type="component" value="Chromosome"/>
</dbReference>
<feature type="region of interest" description="Disordered" evidence="1">
    <location>
        <begin position="1"/>
        <end position="28"/>
    </location>
</feature>
<feature type="compositionally biased region" description="Basic residues" evidence="1">
    <location>
        <begin position="1"/>
        <end position="11"/>
    </location>
</feature>
<dbReference type="KEGG" id="srq:SR187_8345"/>
<sequence length="50" mass="5738">MKHLTKLKKGFRAGETESERKAQKKDKSFRKSGFSMISHFSVAFFSLLVS</sequence>
<keyword evidence="2" id="KW-0472">Membrane</keyword>
<keyword evidence="2" id="KW-0812">Transmembrane</keyword>
<dbReference type="EMBL" id="AP018400">
    <property type="protein sequence ID" value="BBA93272.1"/>
    <property type="molecule type" value="Genomic_DNA"/>
</dbReference>
<keyword evidence="2" id="KW-1133">Transmembrane helix</keyword>
<gene>
    <name evidence="3" type="ORF">SR187_8345</name>
</gene>
<evidence type="ECO:0000256" key="1">
    <source>
        <dbReference type="SAM" id="MobiDB-lite"/>
    </source>
</evidence>
<feature type="compositionally biased region" description="Basic and acidic residues" evidence="1">
    <location>
        <begin position="12"/>
        <end position="21"/>
    </location>
</feature>